<comment type="similarity">
    <text evidence="1 3">Belongs to the ETS family.</text>
</comment>
<dbReference type="InterPro" id="IPR013761">
    <property type="entry name" value="SAM/pointed_sf"/>
</dbReference>
<feature type="compositionally biased region" description="Polar residues" evidence="4">
    <location>
        <begin position="444"/>
        <end position="455"/>
    </location>
</feature>
<dbReference type="OMA" id="DPWMTCG"/>
<dbReference type="PROSITE" id="PS00345">
    <property type="entry name" value="ETS_DOMAIN_1"/>
    <property type="match status" value="1"/>
</dbReference>
<dbReference type="EMBL" id="LNIX01000002">
    <property type="protein sequence ID" value="OXA59885.1"/>
    <property type="molecule type" value="Genomic_DNA"/>
</dbReference>
<keyword evidence="8" id="KW-1185">Reference proteome</keyword>
<keyword evidence="2 3" id="KW-0238">DNA-binding</keyword>
<dbReference type="OrthoDB" id="10067219at2759"/>
<dbReference type="SMART" id="SM00413">
    <property type="entry name" value="ETS"/>
    <property type="match status" value="1"/>
</dbReference>
<dbReference type="InterPro" id="IPR036388">
    <property type="entry name" value="WH-like_DNA-bd_sf"/>
</dbReference>
<evidence type="ECO:0000313" key="8">
    <source>
        <dbReference type="Proteomes" id="UP000198287"/>
    </source>
</evidence>
<dbReference type="GO" id="GO:0030154">
    <property type="term" value="P:cell differentiation"/>
    <property type="evidence" value="ECO:0007669"/>
    <property type="project" value="TreeGrafter"/>
</dbReference>
<dbReference type="SUPFAM" id="SSF47769">
    <property type="entry name" value="SAM/Pointed domain"/>
    <property type="match status" value="1"/>
</dbReference>
<feature type="region of interest" description="Disordered" evidence="4">
    <location>
        <begin position="333"/>
        <end position="391"/>
    </location>
</feature>
<sequence>MGTLETPKWTTKEGRFGNFSAVPDTFSVNEDMDYSLADSAWSHYEIDCALEDTDNFYSSKKEMPKKVIRFQLDSPSKMSKASRGGEALSLLSGQVQVKQERGEDDFVAPVRPPPGRGAGGERRVPCSIQKVPSISDLSDQESSNSLDCQAQVPPLTPGTNKKMTEALKASFGSWEKELGRHNIPKDPRQWHESHVAHWLQWSVNEFTLQDVKLDMFQMKGKDIVALGREVFIARSPPFTGEILWEHLENLQKEVELNRNSGLSSSSSADMYDSVCAVPDLNDFLLEGYAVDQKMSAMLGEGVVLPPSSSSSNSTSSSSYINGYSHHLGDGVQQLSELTNGGSSSNGTASGPPSGSGAGSGDENGYVPQGYDADQDYHSISDNNTHPGYVENSPEFYSPSLLDKAFQPQTTFINKSFSRNRYGDGYSDAYGNSPHSHHGHYDSSPPFQTVPGSGVQTPEHWSPNGVNGVTSTTASGSGANTPVDIQLNSHHLPHPSYLSHHREQYPTHHHTHVSNGDIKPVIPPAMLGGYSGPGSGPCFTGSGPIQLWQFLLELLTDKTCQSFISWTGDGWEFKLTDPDEVARRWGIRKNKPKMNYEKLSRGLRYYYDKNIIHKTAGKRYVYRFVCDLQSLLGYSPEELHAMVDLKPDKKEDD</sequence>
<dbReference type="InterPro" id="IPR000418">
    <property type="entry name" value="Ets_dom"/>
</dbReference>
<gene>
    <name evidence="7" type="ORF">Fcan01_06268</name>
</gene>
<dbReference type="Gene3D" id="1.10.10.10">
    <property type="entry name" value="Winged helix-like DNA-binding domain superfamily/Winged helix DNA-binding domain"/>
    <property type="match status" value="1"/>
</dbReference>
<dbReference type="PROSITE" id="PS00346">
    <property type="entry name" value="ETS_DOMAIN_2"/>
    <property type="match status" value="1"/>
</dbReference>
<evidence type="ECO:0000313" key="7">
    <source>
        <dbReference type="EMBL" id="OXA59885.1"/>
    </source>
</evidence>
<feature type="region of interest" description="Disordered" evidence="4">
    <location>
        <begin position="99"/>
        <end position="161"/>
    </location>
</feature>
<dbReference type="AlphaFoldDB" id="A0A226EQI0"/>
<comment type="caution">
    <text evidence="7">The sequence shown here is derived from an EMBL/GenBank/DDBJ whole genome shotgun (WGS) entry which is preliminary data.</text>
</comment>
<dbReference type="Proteomes" id="UP000198287">
    <property type="component" value="Unassembled WGS sequence"/>
</dbReference>
<feature type="region of interest" description="Disordered" evidence="4">
    <location>
        <begin position="427"/>
        <end position="499"/>
    </location>
</feature>
<dbReference type="STRING" id="158441.A0A226EQI0"/>
<dbReference type="GO" id="GO:0043565">
    <property type="term" value="F:sequence-specific DNA binding"/>
    <property type="evidence" value="ECO:0007669"/>
    <property type="project" value="InterPro"/>
</dbReference>
<dbReference type="FunFam" id="1.10.150.50:FF:000014">
    <property type="entry name" value="Protein c-ets-1 isoform 1"/>
    <property type="match status" value="1"/>
</dbReference>
<feature type="compositionally biased region" description="Low complexity" evidence="4">
    <location>
        <begin position="338"/>
        <end position="352"/>
    </location>
</feature>
<dbReference type="PANTHER" id="PTHR11849">
    <property type="entry name" value="ETS"/>
    <property type="match status" value="1"/>
</dbReference>
<evidence type="ECO:0000256" key="2">
    <source>
        <dbReference type="ARBA" id="ARBA00023125"/>
    </source>
</evidence>
<dbReference type="Pfam" id="PF00178">
    <property type="entry name" value="Ets"/>
    <property type="match status" value="1"/>
</dbReference>
<evidence type="ECO:0000256" key="1">
    <source>
        <dbReference type="ARBA" id="ARBA00005562"/>
    </source>
</evidence>
<dbReference type="Gene3D" id="1.10.150.50">
    <property type="entry name" value="Transcription Factor, Ets-1"/>
    <property type="match status" value="1"/>
</dbReference>
<protein>
    <submittedName>
        <fullName evidence="7">Protein c-ets-1-B</fullName>
    </submittedName>
</protein>
<dbReference type="PROSITE" id="PS51433">
    <property type="entry name" value="PNT"/>
    <property type="match status" value="1"/>
</dbReference>
<feature type="compositionally biased region" description="Low complexity" evidence="4">
    <location>
        <begin position="464"/>
        <end position="480"/>
    </location>
</feature>
<dbReference type="InterPro" id="IPR036390">
    <property type="entry name" value="WH_DNA-bd_sf"/>
</dbReference>
<organism evidence="7 8">
    <name type="scientific">Folsomia candida</name>
    <name type="common">Springtail</name>
    <dbReference type="NCBI Taxonomy" id="158441"/>
    <lineage>
        <taxon>Eukaryota</taxon>
        <taxon>Metazoa</taxon>
        <taxon>Ecdysozoa</taxon>
        <taxon>Arthropoda</taxon>
        <taxon>Hexapoda</taxon>
        <taxon>Collembola</taxon>
        <taxon>Entomobryomorpha</taxon>
        <taxon>Isotomoidea</taxon>
        <taxon>Isotomidae</taxon>
        <taxon>Proisotominae</taxon>
        <taxon>Folsomia</taxon>
    </lineage>
</organism>
<feature type="compositionally biased region" description="Polar residues" evidence="4">
    <location>
        <begin position="130"/>
        <end position="148"/>
    </location>
</feature>
<keyword evidence="3" id="KW-0539">Nucleus</keyword>
<dbReference type="SUPFAM" id="SSF46785">
    <property type="entry name" value="Winged helix' DNA-binding domain"/>
    <property type="match status" value="1"/>
</dbReference>
<comment type="subcellular location">
    <subcellularLocation>
        <location evidence="3">Nucleus</location>
    </subcellularLocation>
</comment>
<feature type="domain" description="PNT" evidence="6">
    <location>
        <begin position="169"/>
        <end position="254"/>
    </location>
</feature>
<evidence type="ECO:0000256" key="4">
    <source>
        <dbReference type="SAM" id="MobiDB-lite"/>
    </source>
</evidence>
<name>A0A226EQI0_FOLCA</name>
<feature type="domain" description="ETS" evidence="5">
    <location>
        <begin position="544"/>
        <end position="624"/>
    </location>
</feature>
<dbReference type="PANTHER" id="PTHR11849:SF289">
    <property type="entry name" value="ETS-LIKE PROTEIN POINTED"/>
    <property type="match status" value="1"/>
</dbReference>
<accession>A0A226EQI0</accession>
<dbReference type="FunFam" id="1.10.10.10:FF:000586">
    <property type="entry name" value="Uncharacterized protein, isoform B"/>
    <property type="match status" value="1"/>
</dbReference>
<dbReference type="SMART" id="SM00251">
    <property type="entry name" value="SAM_PNT"/>
    <property type="match status" value="1"/>
</dbReference>
<dbReference type="Pfam" id="PF02198">
    <property type="entry name" value="SAM_PNT"/>
    <property type="match status" value="1"/>
</dbReference>
<proteinExistence type="inferred from homology"/>
<dbReference type="PROSITE" id="PS50061">
    <property type="entry name" value="ETS_DOMAIN_3"/>
    <property type="match status" value="1"/>
</dbReference>
<dbReference type="GO" id="GO:0000981">
    <property type="term" value="F:DNA-binding transcription factor activity, RNA polymerase II-specific"/>
    <property type="evidence" value="ECO:0007669"/>
    <property type="project" value="TreeGrafter"/>
</dbReference>
<evidence type="ECO:0000259" key="6">
    <source>
        <dbReference type="PROSITE" id="PS51433"/>
    </source>
</evidence>
<reference evidence="7 8" key="1">
    <citation type="submission" date="2015-12" db="EMBL/GenBank/DDBJ databases">
        <title>The genome of Folsomia candida.</title>
        <authorList>
            <person name="Faddeeva A."/>
            <person name="Derks M.F."/>
            <person name="Anvar Y."/>
            <person name="Smit S."/>
            <person name="Van Straalen N."/>
            <person name="Roelofs D."/>
        </authorList>
    </citation>
    <scope>NUCLEOTIDE SEQUENCE [LARGE SCALE GENOMIC DNA]</scope>
    <source>
        <strain evidence="7 8">VU population</strain>
        <tissue evidence="7">Whole body</tissue>
    </source>
</reference>
<dbReference type="InterPro" id="IPR003118">
    <property type="entry name" value="Pointed_dom"/>
</dbReference>
<evidence type="ECO:0000259" key="5">
    <source>
        <dbReference type="PROSITE" id="PS50061"/>
    </source>
</evidence>
<evidence type="ECO:0000256" key="3">
    <source>
        <dbReference type="RuleBase" id="RU004019"/>
    </source>
</evidence>
<dbReference type="GO" id="GO:0005634">
    <property type="term" value="C:nucleus"/>
    <property type="evidence" value="ECO:0007669"/>
    <property type="project" value="UniProtKB-SubCell"/>
</dbReference>
<dbReference type="PRINTS" id="PR00454">
    <property type="entry name" value="ETSDOMAIN"/>
</dbReference>
<dbReference type="InterPro" id="IPR046328">
    <property type="entry name" value="ETS_fam"/>
</dbReference>